<keyword evidence="6" id="KW-0963">Cytoplasm</keyword>
<dbReference type="InterPro" id="IPR035983">
    <property type="entry name" value="Hect_E3_ubiquitin_ligase"/>
</dbReference>
<dbReference type="PANTHER" id="PTHR11254">
    <property type="entry name" value="HECT DOMAIN UBIQUITIN-PROTEIN LIGASE"/>
    <property type="match status" value="1"/>
</dbReference>
<dbReference type="Gene3D" id="3.30.2410.10">
    <property type="entry name" value="Hect, E3 ligase catalytic domain"/>
    <property type="match status" value="1"/>
</dbReference>
<evidence type="ECO:0000256" key="11">
    <source>
        <dbReference type="ARBA" id="ARBA00023136"/>
    </source>
</evidence>
<evidence type="ECO:0000256" key="7">
    <source>
        <dbReference type="ARBA" id="ARBA00022679"/>
    </source>
</evidence>
<keyword evidence="8" id="KW-0677">Repeat</keyword>
<dbReference type="GeneID" id="114434702"/>
<dbReference type="EC" id="2.3.2.26" evidence="5"/>
<keyword evidence="9 12" id="KW-0833">Ubl conjugation pathway</keyword>
<dbReference type="GO" id="GO:0000139">
    <property type="term" value="C:Golgi membrane"/>
    <property type="evidence" value="ECO:0007669"/>
    <property type="project" value="TreeGrafter"/>
</dbReference>
<dbReference type="AlphaFoldDB" id="A0A6P7I5H6"/>
<protein>
    <recommendedName>
        <fullName evidence="5">HECT-type E3 ubiquitin transferase</fullName>
        <ecNumber evidence="5">2.3.2.26</ecNumber>
    </recommendedName>
</protein>
<dbReference type="GO" id="GO:0005634">
    <property type="term" value="C:nucleus"/>
    <property type="evidence" value="ECO:0007669"/>
    <property type="project" value="TreeGrafter"/>
</dbReference>
<keyword evidence="7" id="KW-0808">Transferase</keyword>
<gene>
    <name evidence="16" type="primary">LOC114434702</name>
</gene>
<dbReference type="Proteomes" id="UP000515145">
    <property type="component" value="Chromosome 4"/>
</dbReference>
<dbReference type="Pfam" id="PF00632">
    <property type="entry name" value="HECT"/>
    <property type="match status" value="1"/>
</dbReference>
<dbReference type="InterPro" id="IPR000569">
    <property type="entry name" value="HECT_dom"/>
</dbReference>
<evidence type="ECO:0000256" key="10">
    <source>
        <dbReference type="ARBA" id="ARBA00023043"/>
    </source>
</evidence>
<feature type="region of interest" description="Disordered" evidence="13">
    <location>
        <begin position="28"/>
        <end position="73"/>
    </location>
</feature>
<evidence type="ECO:0000256" key="13">
    <source>
        <dbReference type="SAM" id="MobiDB-lite"/>
    </source>
</evidence>
<dbReference type="GO" id="GO:0007030">
    <property type="term" value="P:Golgi organization"/>
    <property type="evidence" value="ECO:0007669"/>
    <property type="project" value="TreeGrafter"/>
</dbReference>
<name>A0A6P7I5H6_9TELE</name>
<dbReference type="SUPFAM" id="SSF56204">
    <property type="entry name" value="Hect, E3 ligase catalytic domain"/>
    <property type="match status" value="1"/>
</dbReference>
<feature type="compositionally biased region" description="Low complexity" evidence="13">
    <location>
        <begin position="218"/>
        <end position="227"/>
    </location>
</feature>
<dbReference type="InParanoid" id="A0A6P7I5H6"/>
<feature type="compositionally biased region" description="Polar residues" evidence="13">
    <location>
        <begin position="28"/>
        <end position="53"/>
    </location>
</feature>
<evidence type="ECO:0000256" key="8">
    <source>
        <dbReference type="ARBA" id="ARBA00022737"/>
    </source>
</evidence>
<dbReference type="GO" id="GO:0006511">
    <property type="term" value="P:ubiquitin-dependent protein catabolic process"/>
    <property type="evidence" value="ECO:0007669"/>
    <property type="project" value="TreeGrafter"/>
</dbReference>
<evidence type="ECO:0000256" key="3">
    <source>
        <dbReference type="ARBA" id="ARBA00004496"/>
    </source>
</evidence>
<evidence type="ECO:0000256" key="9">
    <source>
        <dbReference type="ARBA" id="ARBA00022786"/>
    </source>
</evidence>
<dbReference type="GO" id="GO:0061025">
    <property type="term" value="P:membrane fusion"/>
    <property type="evidence" value="ECO:0007669"/>
    <property type="project" value="TreeGrafter"/>
</dbReference>
<evidence type="ECO:0000256" key="12">
    <source>
        <dbReference type="PROSITE-ProRule" id="PRU00104"/>
    </source>
</evidence>
<evidence type="ECO:0000313" key="15">
    <source>
        <dbReference type="Proteomes" id="UP000515145"/>
    </source>
</evidence>
<dbReference type="PROSITE" id="PS50237">
    <property type="entry name" value="HECT"/>
    <property type="match status" value="1"/>
</dbReference>
<feature type="region of interest" description="Disordered" evidence="13">
    <location>
        <begin position="211"/>
        <end position="296"/>
    </location>
</feature>
<sequence>MSSQELTEAAALLNNILASAETIRTLSNATATGQQSHDASGSDTVDSRLTTLFPSRGRSGLPQPSAGPVRTSVPRYQAQQSFGTWTSGKRRRRACAQHHDHFNKDVILLPNPSWGIVCRQGTKVWLHKRGHILSAFEFQKVWDHETVIQRIRDGFGERIPEDVSLQFLMACGNKLVCPKLQKGQELNGILIHKVYKTKALYVKPSRMLLDDSEDDTHLSSNSTHSTSKMNTRASICINSDDGESPGTSSNNEERGNWNPGTSLPDGGALAGSDGIPGTSGPGTSSTKGISGPDEVCLARHNGTHSVDEDSYSSYLTLVATISEDSSEDEGLQQAIVASMESHNVENVPVKKILLELASKINVNQRCRFNINRSAVWEGAIRGFKRLSYEPNLMMSIKFSDDMGKNEEGVDLGGPRREFLRLLMESIATSPMFEGKENSKNFALDSTALREDWYYIAGRAMAISLVHGGPPPNFLSPVVFSLLVDISANPVLEDIADADLLEKVKKVSESTTIEDLEMSKAPLLDYLANAGCLRPLRSIRDRDLLVQDIVMFQVIHRVQGPFQRFREGLKTLGVLDKIQKNPDSFRPLFCHEPSTLTADQVDDLFTIRLSPEGSNKRVAEEVVITFWRDYLQDTEEEEGPSKLQKILAFATGASVVPPIGFSPSPSLEFIHKGDDDFSSTPLFPMANTCVNCIRLPLHVSYHVFKEKFDFALGNTYGFGRA</sequence>
<evidence type="ECO:0000256" key="4">
    <source>
        <dbReference type="ARBA" id="ARBA00004906"/>
    </source>
</evidence>
<dbReference type="InterPro" id="IPR050409">
    <property type="entry name" value="E3_ubiq-protein_ligase"/>
</dbReference>
<evidence type="ECO:0000259" key="14">
    <source>
        <dbReference type="PROSITE" id="PS50237"/>
    </source>
</evidence>
<keyword evidence="15" id="KW-1185">Reference proteome</keyword>
<keyword evidence="11" id="KW-0472">Membrane</keyword>
<evidence type="ECO:0000313" key="16">
    <source>
        <dbReference type="RefSeq" id="XP_028259851.1"/>
    </source>
</evidence>
<feature type="compositionally biased region" description="Polar residues" evidence="13">
    <location>
        <begin position="228"/>
        <end position="237"/>
    </location>
</feature>
<dbReference type="Gene3D" id="3.90.1750.10">
    <property type="entry name" value="Hect, E3 ligase catalytic domains"/>
    <property type="match status" value="1"/>
</dbReference>
<dbReference type="PANTHER" id="PTHR11254:SF363">
    <property type="entry name" value="E3 UBIQUITIN-PROTEIN LIGASE HACE1"/>
    <property type="match status" value="1"/>
</dbReference>
<reference evidence="16" key="1">
    <citation type="submission" date="2025-08" db="UniProtKB">
        <authorList>
            <consortium name="RefSeq"/>
        </authorList>
    </citation>
    <scope>IDENTIFICATION</scope>
</reference>
<evidence type="ECO:0000256" key="6">
    <source>
        <dbReference type="ARBA" id="ARBA00022490"/>
    </source>
</evidence>
<comment type="catalytic activity">
    <reaction evidence="1">
        <text>S-ubiquitinyl-[E2 ubiquitin-conjugating enzyme]-L-cysteine + [acceptor protein]-L-lysine = [E2 ubiquitin-conjugating enzyme]-L-cysteine + N(6)-ubiquitinyl-[acceptor protein]-L-lysine.</text>
        <dbReference type="EC" id="2.3.2.26"/>
    </reaction>
</comment>
<feature type="compositionally biased region" description="Low complexity" evidence="13">
    <location>
        <begin position="271"/>
        <end position="292"/>
    </location>
</feature>
<dbReference type="GO" id="GO:0000209">
    <property type="term" value="P:protein polyubiquitination"/>
    <property type="evidence" value="ECO:0007669"/>
    <property type="project" value="TreeGrafter"/>
</dbReference>
<comment type="subcellular location">
    <subcellularLocation>
        <location evidence="3">Cytoplasm</location>
    </subcellularLocation>
    <subcellularLocation>
        <location evidence="2">Endomembrane system</location>
    </subcellularLocation>
</comment>
<evidence type="ECO:0000256" key="2">
    <source>
        <dbReference type="ARBA" id="ARBA00004308"/>
    </source>
</evidence>
<evidence type="ECO:0000256" key="5">
    <source>
        <dbReference type="ARBA" id="ARBA00012485"/>
    </source>
</evidence>
<proteinExistence type="predicted"/>
<evidence type="ECO:0000256" key="1">
    <source>
        <dbReference type="ARBA" id="ARBA00000885"/>
    </source>
</evidence>
<keyword evidence="10" id="KW-0040">ANK repeat</keyword>
<dbReference type="SMART" id="SM00119">
    <property type="entry name" value="HECTc"/>
    <property type="match status" value="1"/>
</dbReference>
<comment type="pathway">
    <text evidence="4">Protein modification; protein ubiquitination.</text>
</comment>
<dbReference type="RefSeq" id="XP_028259851.1">
    <property type="nucleotide sequence ID" value="XM_028404050.1"/>
</dbReference>
<accession>A0A6P7I5H6</accession>
<feature type="domain" description="HECT" evidence="14">
    <location>
        <begin position="394"/>
        <end position="720"/>
    </location>
</feature>
<dbReference type="GO" id="GO:0061630">
    <property type="term" value="F:ubiquitin protein ligase activity"/>
    <property type="evidence" value="ECO:0007669"/>
    <property type="project" value="UniProtKB-EC"/>
</dbReference>
<feature type="active site" description="Glycyl thioester intermediate" evidence="12">
    <location>
        <position position="688"/>
    </location>
</feature>
<dbReference type="OrthoDB" id="2384350at2759"/>
<organism evidence="15 16">
    <name type="scientific">Parambassis ranga</name>
    <name type="common">Indian glassy fish</name>
    <dbReference type="NCBI Taxonomy" id="210632"/>
    <lineage>
        <taxon>Eukaryota</taxon>
        <taxon>Metazoa</taxon>
        <taxon>Chordata</taxon>
        <taxon>Craniata</taxon>
        <taxon>Vertebrata</taxon>
        <taxon>Euteleostomi</taxon>
        <taxon>Actinopterygii</taxon>
        <taxon>Neopterygii</taxon>
        <taxon>Teleostei</taxon>
        <taxon>Neoteleostei</taxon>
        <taxon>Acanthomorphata</taxon>
        <taxon>Ovalentaria</taxon>
        <taxon>Ambassidae</taxon>
        <taxon>Parambassis</taxon>
    </lineage>
</organism>